<evidence type="ECO:0000256" key="10">
    <source>
        <dbReference type="ARBA" id="ARBA00030776"/>
    </source>
</evidence>
<comment type="similarity">
    <text evidence="2">Belongs to the GreA/GreB family.</text>
</comment>
<evidence type="ECO:0000259" key="14">
    <source>
        <dbReference type="PROSITE" id="PS51084"/>
    </source>
</evidence>
<evidence type="ECO:0000256" key="12">
    <source>
        <dbReference type="PIRSR" id="PIRSR601310-3"/>
    </source>
</evidence>
<dbReference type="Gene3D" id="3.10.50.30">
    <property type="entry name" value="Transcription elongation factor, GreA/GreB, C-terminal domain"/>
    <property type="match status" value="1"/>
</dbReference>
<evidence type="ECO:0000256" key="13">
    <source>
        <dbReference type="PROSITE-ProRule" id="PRU00464"/>
    </source>
</evidence>
<dbReference type="SUPFAM" id="SSF54197">
    <property type="entry name" value="HIT-like"/>
    <property type="match status" value="1"/>
</dbReference>
<reference evidence="15" key="1">
    <citation type="submission" date="2020-11" db="EMBL/GenBank/DDBJ databases">
        <authorList>
            <person name="Tran Van P."/>
        </authorList>
    </citation>
    <scope>NUCLEOTIDE SEQUENCE</scope>
</reference>
<evidence type="ECO:0000256" key="8">
    <source>
        <dbReference type="ARBA" id="ARBA00023237"/>
    </source>
</evidence>
<dbReference type="NCBIfam" id="NF001263">
    <property type="entry name" value="PRK00226.1-4"/>
    <property type="match status" value="1"/>
</dbReference>
<dbReference type="Gene3D" id="2.40.170.20">
    <property type="entry name" value="TonB-dependent receptor, beta-barrel domain"/>
    <property type="match status" value="1"/>
</dbReference>
<dbReference type="OrthoDB" id="8117639at2759"/>
<dbReference type="InterPro" id="IPR001310">
    <property type="entry name" value="Histidine_triad_HIT"/>
</dbReference>
<dbReference type="InterPro" id="IPR036265">
    <property type="entry name" value="HIT-like_sf"/>
</dbReference>
<dbReference type="InterPro" id="IPR011146">
    <property type="entry name" value="HIT-like"/>
</dbReference>
<dbReference type="Pfam" id="PF01230">
    <property type="entry name" value="HIT"/>
    <property type="match status" value="1"/>
</dbReference>
<dbReference type="SUPFAM" id="SSF46557">
    <property type="entry name" value="GreA transcript cleavage protein, N-terminal domain"/>
    <property type="match status" value="1"/>
</dbReference>
<feature type="domain" description="HIT" evidence="14">
    <location>
        <begin position="1223"/>
        <end position="1326"/>
    </location>
</feature>
<evidence type="ECO:0000256" key="11">
    <source>
        <dbReference type="PIRSR" id="PIRSR601310-1"/>
    </source>
</evidence>
<dbReference type="InterPro" id="IPR022691">
    <property type="entry name" value="Tscrpt_elong_fac_GreA/B_N"/>
</dbReference>
<dbReference type="HAMAP" id="MF_00105">
    <property type="entry name" value="GreA_GreB"/>
    <property type="match status" value="1"/>
</dbReference>
<dbReference type="EMBL" id="LR906005">
    <property type="protein sequence ID" value="CAD7253726.1"/>
    <property type="molecule type" value="Genomic_DNA"/>
</dbReference>
<dbReference type="SUPFAM" id="SSF56935">
    <property type="entry name" value="Porins"/>
    <property type="match status" value="1"/>
</dbReference>
<dbReference type="Proteomes" id="UP000677054">
    <property type="component" value="Unassembled WGS sequence"/>
</dbReference>
<evidence type="ECO:0000256" key="4">
    <source>
        <dbReference type="ARBA" id="ARBA00023015"/>
    </source>
</evidence>
<feature type="short sequence motif" description="Histidine triad motif" evidence="12 13">
    <location>
        <begin position="1310"/>
        <end position="1314"/>
    </location>
</feature>
<dbReference type="Pfam" id="PF03449">
    <property type="entry name" value="GreA_GreB_N"/>
    <property type="match status" value="1"/>
</dbReference>
<dbReference type="InterPro" id="IPR036942">
    <property type="entry name" value="Beta-barrel_TonB_sf"/>
</dbReference>
<evidence type="ECO:0000256" key="9">
    <source>
        <dbReference type="ARBA" id="ARBA00024916"/>
    </source>
</evidence>
<evidence type="ECO:0000256" key="1">
    <source>
        <dbReference type="ARBA" id="ARBA00004442"/>
    </source>
</evidence>
<dbReference type="InterPro" id="IPR036953">
    <property type="entry name" value="GreA/GreB_C_sf"/>
</dbReference>
<evidence type="ECO:0000256" key="6">
    <source>
        <dbReference type="ARBA" id="ARBA00023136"/>
    </source>
</evidence>
<comment type="subcellular location">
    <subcellularLocation>
        <location evidence="1">Cell outer membrane</location>
    </subcellularLocation>
</comment>
<feature type="active site" description="Tele-AMP-histidine intermediate" evidence="11">
    <location>
        <position position="1312"/>
    </location>
</feature>
<accession>A0A7R9AGY1</accession>
<dbReference type="InterPro" id="IPR006359">
    <property type="entry name" value="Tscrpt_elong_fac_GreA"/>
</dbReference>
<dbReference type="InterPro" id="IPR023459">
    <property type="entry name" value="Tscrpt_elong_fac_GreA/B_fam"/>
</dbReference>
<dbReference type="GO" id="GO:0006354">
    <property type="term" value="P:DNA-templated transcription elongation"/>
    <property type="evidence" value="ECO:0007669"/>
    <property type="project" value="TreeGrafter"/>
</dbReference>
<evidence type="ECO:0000256" key="2">
    <source>
        <dbReference type="ARBA" id="ARBA00008213"/>
    </source>
</evidence>
<dbReference type="GO" id="GO:0003677">
    <property type="term" value="F:DNA binding"/>
    <property type="evidence" value="ECO:0007669"/>
    <property type="project" value="UniProtKB-KW"/>
</dbReference>
<keyword evidence="4" id="KW-0805">Transcription regulation</keyword>
<dbReference type="Pfam" id="PF01272">
    <property type="entry name" value="GreA_GreB"/>
    <property type="match status" value="1"/>
</dbReference>
<dbReference type="SUPFAM" id="SSF54534">
    <property type="entry name" value="FKBP-like"/>
    <property type="match status" value="1"/>
</dbReference>
<dbReference type="InterPro" id="IPR018151">
    <property type="entry name" value="TF_GreA/GreB_CS"/>
</dbReference>
<dbReference type="Gene3D" id="3.30.428.10">
    <property type="entry name" value="HIT-like"/>
    <property type="match status" value="1"/>
</dbReference>
<keyword evidence="8" id="KW-0998">Cell outer membrane</keyword>
<dbReference type="PROSITE" id="PS51084">
    <property type="entry name" value="HIT_2"/>
    <property type="match status" value="1"/>
</dbReference>
<dbReference type="PRINTS" id="PR00332">
    <property type="entry name" value="HISTRIAD"/>
</dbReference>
<dbReference type="PANTHER" id="PTHR30437:SF4">
    <property type="entry name" value="TRANSCRIPTION ELONGATION FACTOR GREA"/>
    <property type="match status" value="1"/>
</dbReference>
<gene>
    <name evidence="15" type="ORF">DSTB1V02_LOCUS13473</name>
</gene>
<keyword evidence="6" id="KW-0472">Membrane</keyword>
<evidence type="ECO:0000256" key="7">
    <source>
        <dbReference type="ARBA" id="ARBA00023163"/>
    </source>
</evidence>
<dbReference type="FunFam" id="3.10.50.30:FF:000001">
    <property type="entry name" value="Transcription elongation factor GreA"/>
    <property type="match status" value="1"/>
</dbReference>
<dbReference type="Gene3D" id="1.10.287.180">
    <property type="entry name" value="Transcription elongation factor, GreA/GreB, N-terminal domain"/>
    <property type="match status" value="1"/>
</dbReference>
<dbReference type="GO" id="GO:0070063">
    <property type="term" value="F:RNA polymerase binding"/>
    <property type="evidence" value="ECO:0007669"/>
    <property type="project" value="InterPro"/>
</dbReference>
<dbReference type="PROSITE" id="PS00830">
    <property type="entry name" value="GREAB_2"/>
    <property type="match status" value="1"/>
</dbReference>
<evidence type="ECO:0000256" key="5">
    <source>
        <dbReference type="ARBA" id="ARBA00023125"/>
    </source>
</evidence>
<protein>
    <recommendedName>
        <fullName evidence="3">Transcription elongation factor GreA</fullName>
    </recommendedName>
    <alternativeName>
        <fullName evidence="10">Transcript cleavage factor GreA</fullName>
    </alternativeName>
</protein>
<keyword evidence="7" id="KW-0804">Transcription</keyword>
<dbReference type="EMBL" id="CAJPEV010006488">
    <property type="protein sequence ID" value="CAG0904163.1"/>
    <property type="molecule type" value="Genomic_DNA"/>
</dbReference>
<dbReference type="GO" id="GO:0032784">
    <property type="term" value="P:regulation of DNA-templated transcription elongation"/>
    <property type="evidence" value="ECO:0007669"/>
    <property type="project" value="InterPro"/>
</dbReference>
<dbReference type="InterPro" id="IPR001437">
    <property type="entry name" value="Tscrpt_elong_fac_GreA/B_C"/>
</dbReference>
<keyword evidence="16" id="KW-1185">Reference proteome</keyword>
<keyword evidence="5" id="KW-0238">DNA-binding</keyword>
<dbReference type="InterPro" id="IPR036805">
    <property type="entry name" value="Tscrpt_elong_fac_GreA/B_N_sf"/>
</dbReference>
<dbReference type="GO" id="GO:0003824">
    <property type="term" value="F:catalytic activity"/>
    <property type="evidence" value="ECO:0007669"/>
    <property type="project" value="InterPro"/>
</dbReference>
<dbReference type="FunFam" id="1.10.287.180:FF:000001">
    <property type="entry name" value="Transcription elongation factor GreA"/>
    <property type="match status" value="1"/>
</dbReference>
<proteinExistence type="inferred from homology"/>
<organism evidence="15">
    <name type="scientific">Darwinula stevensoni</name>
    <dbReference type="NCBI Taxonomy" id="69355"/>
    <lineage>
        <taxon>Eukaryota</taxon>
        <taxon>Metazoa</taxon>
        <taxon>Ecdysozoa</taxon>
        <taxon>Arthropoda</taxon>
        <taxon>Crustacea</taxon>
        <taxon>Oligostraca</taxon>
        <taxon>Ostracoda</taxon>
        <taxon>Podocopa</taxon>
        <taxon>Podocopida</taxon>
        <taxon>Darwinulocopina</taxon>
        <taxon>Darwinuloidea</taxon>
        <taxon>Darwinulidae</taxon>
        <taxon>Darwinula</taxon>
    </lineage>
</organism>
<evidence type="ECO:0000313" key="16">
    <source>
        <dbReference type="Proteomes" id="UP000677054"/>
    </source>
</evidence>
<evidence type="ECO:0000256" key="3">
    <source>
        <dbReference type="ARBA" id="ARBA00013729"/>
    </source>
</evidence>
<comment type="function">
    <text evidence="9">Necessary for efficient RNA polymerase transcription elongation past template-encoded arresting sites. The arresting sites in DNA have the property of trapping a certain fraction of elongating RNA polymerases that pass through, resulting in locked ternary complexes. Cleavage of the nascent transcript by cleavage factors such as GreA or GreB allows the resumption of elongation from the new 3'terminus. GreA releases sequences of 2 to 3 nucleotides.</text>
</comment>
<sequence>MPDISRTNPDGAALDNPNLRPIRTVDYEVGFQQKLSESMAMKFSAYYKEMKDLIQQRVLANVASPLNSYKLFDNLDFGTVKGFSFSLDRRRTNNLEINATYTLQFADGSGSDANSSNGINNRGPIRNLIPLSFDERHRFTVVADYRYGAGKAYNGPKIGKVAILEDFGLSMTMFLVSGQPYTRNTTPQAFRGSGYAGSVNGARLPWNFTADLNLQKRFPSSFGQDRIKGVEDTGRDVQAFLDAYSWRLLAPGIQHHMDARKPDNIDANKNTSEVTGWRAACVRPTKQIEMQVNNVRARLLTGGDIWSEAQYIVPKPAPGQLPVSALFAGGVWIGGVDRAGNIKLSGVTYRSQGYDFFAGPLDINGTTEQVQCQNWDRYKLINKANEDLVDCYFSMWIDPDLGCYQDDLIGCDVSRSLAYVYNQDAVDGSNGTACEGTNTYGTEIPILGMDYFRGPLGPKVFRKGSDGKPLLDANGNKILLEPRPFTGEQDTLVELGMTSFTYAENCSIGSPPTATCDPQRGREEGFYNYIRGLWADGTPVTFGGTGYNPGSRDTVRFAYPDEPNNNRGWSMCTVPGLPFGDRRTMQATGPLLLQPGATNELIIGVVYVPDIDYPCPDITRLKFADDIAQALFDNCFDITDGPDAPDITAVELDRELILMLSNEPNSNNFNEAYNEIDLQAPRDVDNKYKFEGYKVFQLANASVTAQELNDVSKARIVSQVDVKNGIKEIYNWSGQSNPIDPIFGQPVWTPSKQVSGEDRGLRTTFRVTEDQFALGDRKLLSEVKEYIINELGISVTVGNGDDPGTTRTGTNGGVGASLVYKDAAGPRWFNAIRDGGIVQSNAQGNVSLPFLDFVRNGFNQDPVAALSKMGNGFFVPFLSTRFESDPDLSFYLSPAARDFQAVMTNATNNSIRYRDLNNVDIVFTKDITKWSKCIVVETATNDYIANNLPTIDNTRNFEVRRTPSIDQTGKALNDGTFGFSYFPGYAIDVETGCARAGNPDRQGQAGAAELLMNPWGRSAGLHSMSTSSAFGGEGLSVKNPNTDPAGGVVYELTYDARAASFELPSMLNMGVSYDVYFVSYMTQDGYEKLKSELEDLKSKGREGAAKAIAEAREKGDLSENAEYDAAKNAQGMLEMKINELEKAFSTARILDESTLDTSKVTILTNVTIKNKNNGAEVTYKLVAEAEANLKEKKISVSSPIGQGLLGKIVGDIAQIQTPSGIVNFEIIEIGEIPCYKIYEDDNFLAFLDVFPLVKGHTLVIPKKEIDYIFDIEDELLAEMMLFSKKVAYAIKKTIPCLKVGVSVIGLEVPHAHIHLIPMNNVSEMNFIRPKLTIEGIEMEKIASDIRANL</sequence>
<dbReference type="InterPro" id="IPR028624">
    <property type="entry name" value="Tscrpt_elong_fac_GreA/B"/>
</dbReference>
<name>A0A7R9AGY1_9CRUS</name>
<dbReference type="PANTHER" id="PTHR30437">
    <property type="entry name" value="TRANSCRIPTION ELONGATION FACTOR GREA"/>
    <property type="match status" value="1"/>
</dbReference>
<dbReference type="NCBIfam" id="TIGR01462">
    <property type="entry name" value="greA"/>
    <property type="match status" value="1"/>
</dbReference>
<evidence type="ECO:0000313" key="15">
    <source>
        <dbReference type="EMBL" id="CAD7253726.1"/>
    </source>
</evidence>